<dbReference type="InterPro" id="IPR018222">
    <property type="entry name" value="Nuclear_transport_factor_2_euk"/>
</dbReference>
<dbReference type="OrthoDB" id="267764at2759"/>
<dbReference type="OMA" id="ITFAFVQ"/>
<reference evidence="4 5" key="1">
    <citation type="journal article" date="2015" name="PLoS Pathog.">
        <title>Leptomonas seymouri: Adaptations to the Dixenous Life Cycle Analyzed by Genome Sequencing, Transcriptome Profiling and Co-infection with Leishmania donovani.</title>
        <authorList>
            <person name="Kraeva N."/>
            <person name="Butenko A."/>
            <person name="Hlavacova J."/>
            <person name="Kostygov A."/>
            <person name="Myskova J."/>
            <person name="Grybchuk D."/>
            <person name="Lestinova T."/>
            <person name="Votypka J."/>
            <person name="Volf P."/>
            <person name="Opperdoes F."/>
            <person name="Flegontov P."/>
            <person name="Lukes J."/>
            <person name="Yurchenko V."/>
        </authorList>
    </citation>
    <scope>NUCLEOTIDE SEQUENCE [LARGE SCALE GENOMIC DNA]</scope>
    <source>
        <strain evidence="4 5">ATCC 30220</strain>
    </source>
</reference>
<accession>A0A0N1PAH4</accession>
<feature type="region of interest" description="Disordered" evidence="2">
    <location>
        <begin position="134"/>
        <end position="174"/>
    </location>
</feature>
<dbReference type="GO" id="GO:0005829">
    <property type="term" value="C:cytosol"/>
    <property type="evidence" value="ECO:0007669"/>
    <property type="project" value="TreeGrafter"/>
</dbReference>
<dbReference type="InterPro" id="IPR039539">
    <property type="entry name" value="Ras_GTPase_bind_prot"/>
</dbReference>
<keyword evidence="1" id="KW-0694">RNA-binding</keyword>
<feature type="compositionally biased region" description="Basic and acidic residues" evidence="2">
    <location>
        <begin position="150"/>
        <end position="163"/>
    </location>
</feature>
<dbReference type="GO" id="GO:0003729">
    <property type="term" value="F:mRNA binding"/>
    <property type="evidence" value="ECO:0007669"/>
    <property type="project" value="TreeGrafter"/>
</dbReference>
<organism evidence="4 5">
    <name type="scientific">Leptomonas seymouri</name>
    <dbReference type="NCBI Taxonomy" id="5684"/>
    <lineage>
        <taxon>Eukaryota</taxon>
        <taxon>Discoba</taxon>
        <taxon>Euglenozoa</taxon>
        <taxon>Kinetoplastea</taxon>
        <taxon>Metakinetoplastina</taxon>
        <taxon>Trypanosomatida</taxon>
        <taxon>Trypanosomatidae</taxon>
        <taxon>Leishmaniinae</taxon>
        <taxon>Leptomonas</taxon>
    </lineage>
</organism>
<evidence type="ECO:0000256" key="2">
    <source>
        <dbReference type="SAM" id="MobiDB-lite"/>
    </source>
</evidence>
<dbReference type="PANTHER" id="PTHR10693:SF87">
    <property type="entry name" value="RRM DOMAIN-CONTAINING PROTEIN"/>
    <property type="match status" value="1"/>
</dbReference>
<dbReference type="InterPro" id="IPR002075">
    <property type="entry name" value="NTF2_dom"/>
</dbReference>
<dbReference type="SUPFAM" id="SSF54427">
    <property type="entry name" value="NTF2-like"/>
    <property type="match status" value="1"/>
</dbReference>
<dbReference type="InterPro" id="IPR012677">
    <property type="entry name" value="Nucleotide-bd_a/b_plait_sf"/>
</dbReference>
<dbReference type="PROSITE" id="PS50177">
    <property type="entry name" value="NTF2_DOMAIN"/>
    <property type="match status" value="1"/>
</dbReference>
<dbReference type="AlphaFoldDB" id="A0A0N1PAH4"/>
<sequence length="398" mass="41658">MRPADSRLERIGATFAAHYYATLVQAPENLAALYTPTAHAVHCFQKASGAAEITELLTNVRAAGVKQVKLEDVSTTRTTSGGIKVTISGQLIGQASPQAFTQEVEMRELESDVFGITSDALSYTVVGQATWAAAETPKAKAVEEPAAAEQAKEDTKAVEEKTQPSKSAQASTIAAAAAAESAPAADAVEPAKKPTSFAEALKMKKMSEGAAFSNKAVRVVASDKTDAPGAAEKAGKAEKKHSGKDDRAAAAKPRATEDSAVVVCYDIILKELSASVTEEEVRALVTPVAAVKLVNVVKSEKRRRSKEAEGAAAPVMAFAFVQLDRPADAPASYVNDVMTKLLEHNSEVQAEVVRERKAPAHGSAGGAKKSADGARGRKHAEHKGKAAAPAKPQPRKAE</sequence>
<evidence type="ECO:0000256" key="1">
    <source>
        <dbReference type="ARBA" id="ARBA00022884"/>
    </source>
</evidence>
<feature type="compositionally biased region" description="Basic and acidic residues" evidence="2">
    <location>
        <begin position="243"/>
        <end position="252"/>
    </location>
</feature>
<evidence type="ECO:0000313" key="5">
    <source>
        <dbReference type="Proteomes" id="UP000038009"/>
    </source>
</evidence>
<dbReference type="InterPro" id="IPR032710">
    <property type="entry name" value="NTF2-like_dom_sf"/>
</dbReference>
<dbReference type="VEuPathDB" id="TriTrypDB:Lsey_0236_0040"/>
<proteinExistence type="predicted"/>
<evidence type="ECO:0000259" key="3">
    <source>
        <dbReference type="PROSITE" id="PS50177"/>
    </source>
</evidence>
<comment type="caution">
    <text evidence="4">The sequence shown here is derived from an EMBL/GenBank/DDBJ whole genome shotgun (WGS) entry which is preliminary data.</text>
</comment>
<name>A0A0N1PAH4_LEPSE</name>
<evidence type="ECO:0000313" key="4">
    <source>
        <dbReference type="EMBL" id="KPI84722.1"/>
    </source>
</evidence>
<dbReference type="EMBL" id="LJSK01000236">
    <property type="protein sequence ID" value="KPI84722.1"/>
    <property type="molecule type" value="Genomic_DNA"/>
</dbReference>
<gene>
    <name evidence="4" type="ORF">ABL78_6215</name>
</gene>
<feature type="region of interest" description="Disordered" evidence="2">
    <location>
        <begin position="352"/>
        <end position="398"/>
    </location>
</feature>
<dbReference type="Gene3D" id="3.10.450.50">
    <property type="match status" value="1"/>
</dbReference>
<dbReference type="Pfam" id="PF02136">
    <property type="entry name" value="NTF2"/>
    <property type="match status" value="1"/>
</dbReference>
<dbReference type="Gene3D" id="3.30.70.330">
    <property type="match status" value="1"/>
</dbReference>
<dbReference type="GO" id="GO:1990904">
    <property type="term" value="C:ribonucleoprotein complex"/>
    <property type="evidence" value="ECO:0007669"/>
    <property type="project" value="TreeGrafter"/>
</dbReference>
<feature type="region of interest" description="Disordered" evidence="2">
    <location>
        <begin position="223"/>
        <end position="252"/>
    </location>
</feature>
<feature type="domain" description="NTF2" evidence="3">
    <location>
        <begin position="11"/>
        <end position="123"/>
    </location>
</feature>
<dbReference type="Proteomes" id="UP000038009">
    <property type="component" value="Unassembled WGS sequence"/>
</dbReference>
<dbReference type="PANTHER" id="PTHR10693">
    <property type="entry name" value="RAS GTPASE-ACTIVATING PROTEIN-BINDING PROTEIN"/>
    <property type="match status" value="1"/>
</dbReference>
<protein>
    <recommendedName>
        <fullName evidence="3">NTF2 domain-containing protein</fullName>
    </recommendedName>
</protein>
<feature type="compositionally biased region" description="Low complexity" evidence="2">
    <location>
        <begin position="165"/>
        <end position="174"/>
    </location>
</feature>
<keyword evidence="5" id="KW-1185">Reference proteome</keyword>